<name>B1W409_STRGG</name>
<accession>B1W409</accession>
<evidence type="ECO:0000313" key="3">
    <source>
        <dbReference type="Proteomes" id="UP000001685"/>
    </source>
</evidence>
<feature type="compositionally biased region" description="Low complexity" evidence="1">
    <location>
        <begin position="23"/>
        <end position="35"/>
    </location>
</feature>
<evidence type="ECO:0000256" key="1">
    <source>
        <dbReference type="SAM" id="MobiDB-lite"/>
    </source>
</evidence>
<dbReference type="AlphaFoldDB" id="B1W409"/>
<dbReference type="EMBL" id="AP009493">
    <property type="protein sequence ID" value="BAG19665.1"/>
    <property type="molecule type" value="Genomic_DNA"/>
</dbReference>
<protein>
    <submittedName>
        <fullName evidence="2">Uncharacterized protein</fullName>
    </submittedName>
</protein>
<gene>
    <name evidence="2" type="ordered locus">SGR_2836</name>
</gene>
<evidence type="ECO:0000313" key="2">
    <source>
        <dbReference type="EMBL" id="BAG19665.1"/>
    </source>
</evidence>
<dbReference type="eggNOG" id="COG2120">
    <property type="taxonomic scope" value="Bacteria"/>
</dbReference>
<sequence length="66" mass="7062">MHHWTQDAPDTDVTARTQLTDFPVPAHAPGAPAAPDGSVELYYRPAARERLVAVRAGRAPAPRFGG</sequence>
<reference evidence="3" key="1">
    <citation type="journal article" date="2008" name="J. Bacteriol.">
        <title>Genome sequence of the streptomycin-producing microorganism Streptomyces griseus IFO 13350.</title>
        <authorList>
            <person name="Ohnishi Y."/>
            <person name="Ishikawa J."/>
            <person name="Hara H."/>
            <person name="Suzuki H."/>
            <person name="Ikenoya M."/>
            <person name="Ikeda H."/>
            <person name="Yamashita A."/>
            <person name="Hattori M."/>
            <person name="Horinouchi S."/>
        </authorList>
    </citation>
    <scope>NUCLEOTIDE SEQUENCE [LARGE SCALE GENOMIC DNA]</scope>
    <source>
        <strain evidence="3">JCM 4626 / NBRC 13350</strain>
    </source>
</reference>
<organism evidence="2 3">
    <name type="scientific">Streptomyces griseus subsp. griseus (strain JCM 4626 / CBS 651.72 / NBRC 13350 / KCC S-0626 / ISP 5235)</name>
    <dbReference type="NCBI Taxonomy" id="455632"/>
    <lineage>
        <taxon>Bacteria</taxon>
        <taxon>Bacillati</taxon>
        <taxon>Actinomycetota</taxon>
        <taxon>Actinomycetes</taxon>
        <taxon>Kitasatosporales</taxon>
        <taxon>Streptomycetaceae</taxon>
        <taxon>Streptomyces</taxon>
    </lineage>
</organism>
<dbReference type="KEGG" id="sgr:SGR_2836"/>
<dbReference type="Proteomes" id="UP000001685">
    <property type="component" value="Chromosome"/>
</dbReference>
<feature type="region of interest" description="Disordered" evidence="1">
    <location>
        <begin position="1"/>
        <end position="37"/>
    </location>
</feature>
<dbReference type="HOGENOM" id="CLU_2829365_0_0_11"/>
<proteinExistence type="predicted"/>